<dbReference type="InterPro" id="IPR029071">
    <property type="entry name" value="Ubiquitin-like_domsf"/>
</dbReference>
<dbReference type="SUPFAM" id="SSF46934">
    <property type="entry name" value="UBA-like"/>
    <property type="match status" value="1"/>
</dbReference>
<dbReference type="SUPFAM" id="SSF54236">
    <property type="entry name" value="Ubiquitin-like"/>
    <property type="match status" value="1"/>
</dbReference>
<dbReference type="GO" id="GO:0007030">
    <property type="term" value="P:Golgi organization"/>
    <property type="evidence" value="ECO:0007669"/>
    <property type="project" value="TreeGrafter"/>
</dbReference>
<keyword evidence="1" id="KW-0833">Ubl conjugation pathway</keyword>
<evidence type="ECO:0000259" key="3">
    <source>
        <dbReference type="PROSITE" id="PS50033"/>
    </source>
</evidence>
<accession>A0A2P5WBZ3</accession>
<dbReference type="FunFam" id="3.10.20.90:FF:000179">
    <property type="entry name" value="Plant UBX domain-containing protein 4"/>
    <property type="match status" value="1"/>
</dbReference>
<dbReference type="Gene3D" id="1.10.8.10">
    <property type="entry name" value="DNA helicase RuvA subunit, C-terminal domain"/>
    <property type="match status" value="1"/>
</dbReference>
<dbReference type="PANTHER" id="PTHR23333">
    <property type="entry name" value="UBX DOMAIN CONTAINING PROTEIN"/>
    <property type="match status" value="1"/>
</dbReference>
<feature type="domain" description="SEP" evidence="4">
    <location>
        <begin position="233"/>
        <end position="297"/>
    </location>
</feature>
<dbReference type="Gene3D" id="3.10.20.90">
    <property type="entry name" value="Phosphatidylinositol 3-kinase Catalytic Subunit, Chain A, domain 1"/>
    <property type="match status" value="1"/>
</dbReference>
<dbReference type="GO" id="GO:0000045">
    <property type="term" value="P:autophagosome assembly"/>
    <property type="evidence" value="ECO:0007669"/>
    <property type="project" value="TreeGrafter"/>
</dbReference>
<feature type="compositionally biased region" description="Low complexity" evidence="2">
    <location>
        <begin position="82"/>
        <end position="106"/>
    </location>
</feature>
<sequence>MEHETHRQGNPTDPNADQNAALINSFIEITSSSKEEALFFLESHQWDLDAAVSTFLDSNSTAALQQPPTAPPVSGVGGVNNSASPSQSDSPDYSPSQSPSRSRSPSPARPARPPYALRSRRNDKKPSGSGGNNARGVRTLADLNRTPPGGSDSDSDEGQDYFTGGEKSGMVVRDPSKHRDVDSIFNQARQAGAVEGSDDYFRPSSSNTRSFSGTARLLSGETVAPPPPPPPEVVTHNITFWRNGFTVDDGPLRQLDDPANATFLEFLGTEAFRVLPAFSDVLLLVDSIFDFGPWVYLLLFLYVSFEISLVLKCYSCEFASLPVLLVQYRLPYAYLLVRIDCVMLTPNHTSMQSVMGSQCPKELEPADPRTKVDLHLFRRDENYSEPNRRQSVFQGVGRTLGSSSPSPTPSESTAAAGNIITAPAPSMGLVVDTSLPTTSIQLRLSDGTRMISRFNHHHTIRDIRGFIDASRPGGATNYQLQTMGFPPKQLIDLDQTIEQAGIANSVVIQKY</sequence>
<dbReference type="CDD" id="cd01770">
    <property type="entry name" value="UBX_UBXN2"/>
    <property type="match status" value="1"/>
</dbReference>
<dbReference type="Pfam" id="PF08059">
    <property type="entry name" value="SEP"/>
    <property type="match status" value="2"/>
</dbReference>
<dbReference type="InterPro" id="IPR009060">
    <property type="entry name" value="UBA-like_sf"/>
</dbReference>
<dbReference type="GO" id="GO:0005634">
    <property type="term" value="C:nucleus"/>
    <property type="evidence" value="ECO:0007669"/>
    <property type="project" value="TreeGrafter"/>
</dbReference>
<dbReference type="Gene3D" id="3.30.420.210">
    <property type="entry name" value="SEP domain"/>
    <property type="match status" value="1"/>
</dbReference>
<dbReference type="GO" id="GO:0043130">
    <property type="term" value="F:ubiquitin binding"/>
    <property type="evidence" value="ECO:0007669"/>
    <property type="project" value="TreeGrafter"/>
</dbReference>
<dbReference type="PANTHER" id="PTHR23333:SF45">
    <property type="entry name" value="PLANT UBX DOMAIN-CONTAINING PROTEIN 4-LIKE"/>
    <property type="match status" value="1"/>
</dbReference>
<evidence type="ECO:0000259" key="4">
    <source>
        <dbReference type="PROSITE" id="PS51399"/>
    </source>
</evidence>
<evidence type="ECO:0000313" key="6">
    <source>
        <dbReference type="Proteomes" id="UP000239757"/>
    </source>
</evidence>
<dbReference type="InterPro" id="IPR012989">
    <property type="entry name" value="SEP_domain"/>
</dbReference>
<dbReference type="SMART" id="SM00166">
    <property type="entry name" value="UBX"/>
    <property type="match status" value="1"/>
</dbReference>
<dbReference type="SMART" id="SM00553">
    <property type="entry name" value="SEP"/>
    <property type="match status" value="2"/>
</dbReference>
<feature type="compositionally biased region" description="Low complexity" evidence="2">
    <location>
        <begin position="402"/>
        <end position="414"/>
    </location>
</feature>
<dbReference type="Pfam" id="PF14555">
    <property type="entry name" value="UBA_4"/>
    <property type="match status" value="1"/>
</dbReference>
<evidence type="ECO:0000256" key="1">
    <source>
        <dbReference type="ARBA" id="ARBA00022786"/>
    </source>
</evidence>
<organism evidence="5 6">
    <name type="scientific">Gossypium barbadense</name>
    <name type="common">Sea Island cotton</name>
    <name type="synonym">Hibiscus barbadensis</name>
    <dbReference type="NCBI Taxonomy" id="3634"/>
    <lineage>
        <taxon>Eukaryota</taxon>
        <taxon>Viridiplantae</taxon>
        <taxon>Streptophyta</taxon>
        <taxon>Embryophyta</taxon>
        <taxon>Tracheophyta</taxon>
        <taxon>Spermatophyta</taxon>
        <taxon>Magnoliopsida</taxon>
        <taxon>eudicotyledons</taxon>
        <taxon>Gunneridae</taxon>
        <taxon>Pentapetalae</taxon>
        <taxon>rosids</taxon>
        <taxon>malvids</taxon>
        <taxon>Malvales</taxon>
        <taxon>Malvaceae</taxon>
        <taxon>Malvoideae</taxon>
        <taxon>Gossypium</taxon>
    </lineage>
</organism>
<dbReference type="Pfam" id="PF00789">
    <property type="entry name" value="UBX"/>
    <property type="match status" value="1"/>
</dbReference>
<dbReference type="GO" id="GO:0031468">
    <property type="term" value="P:nuclear membrane reassembly"/>
    <property type="evidence" value="ECO:0007669"/>
    <property type="project" value="TreeGrafter"/>
</dbReference>
<evidence type="ECO:0008006" key="7">
    <source>
        <dbReference type="Google" id="ProtNLM"/>
    </source>
</evidence>
<protein>
    <recommendedName>
        <fullName evidence="7">UBX domain-containing protein</fullName>
    </recommendedName>
</protein>
<dbReference type="EMBL" id="KZ668222">
    <property type="protein sequence ID" value="PPR88603.1"/>
    <property type="molecule type" value="Genomic_DNA"/>
</dbReference>
<dbReference type="PROSITE" id="PS51399">
    <property type="entry name" value="SEP"/>
    <property type="match status" value="1"/>
</dbReference>
<evidence type="ECO:0000256" key="2">
    <source>
        <dbReference type="SAM" id="MobiDB-lite"/>
    </source>
</evidence>
<feature type="region of interest" description="Disordered" evidence="2">
    <location>
        <begin position="388"/>
        <end position="414"/>
    </location>
</feature>
<dbReference type="Proteomes" id="UP000239757">
    <property type="component" value="Unassembled WGS sequence"/>
</dbReference>
<dbReference type="InterPro" id="IPR001012">
    <property type="entry name" value="UBX_dom"/>
</dbReference>
<name>A0A2P5WBZ3_GOSBA</name>
<dbReference type="InterPro" id="IPR036241">
    <property type="entry name" value="NSFL1C_SEP_dom_sf"/>
</dbReference>
<evidence type="ECO:0000313" key="5">
    <source>
        <dbReference type="EMBL" id="PPR88603.1"/>
    </source>
</evidence>
<reference evidence="5 6" key="1">
    <citation type="submission" date="2015-01" db="EMBL/GenBank/DDBJ databases">
        <title>Genome of allotetraploid Gossypium barbadense reveals genomic plasticity and fiber elongation in cotton evolution.</title>
        <authorList>
            <person name="Chen X."/>
            <person name="Liu X."/>
            <person name="Zhao B."/>
            <person name="Zheng H."/>
            <person name="Hu Y."/>
            <person name="Lu G."/>
            <person name="Yang C."/>
            <person name="Chen J."/>
            <person name="Shan C."/>
            <person name="Zhang L."/>
            <person name="Zhou Y."/>
            <person name="Wang L."/>
            <person name="Guo W."/>
            <person name="Bai Y."/>
            <person name="Ruan J."/>
            <person name="Shangguan X."/>
            <person name="Mao Y."/>
            <person name="Jiang J."/>
            <person name="Zhu Y."/>
            <person name="Lei J."/>
            <person name="Kang H."/>
            <person name="Chen S."/>
            <person name="He X."/>
            <person name="Wang R."/>
            <person name="Wang Y."/>
            <person name="Chen J."/>
            <person name="Wang L."/>
            <person name="Yu S."/>
            <person name="Wang B."/>
            <person name="Wei J."/>
            <person name="Song S."/>
            <person name="Lu X."/>
            <person name="Gao Z."/>
            <person name="Gu W."/>
            <person name="Deng X."/>
            <person name="Ma D."/>
            <person name="Wang S."/>
            <person name="Liang W."/>
            <person name="Fang L."/>
            <person name="Cai C."/>
            <person name="Zhu X."/>
            <person name="Zhou B."/>
            <person name="Zhang Y."/>
            <person name="Chen Z."/>
            <person name="Xu S."/>
            <person name="Zhu R."/>
            <person name="Wang S."/>
            <person name="Zhang T."/>
            <person name="Zhao G."/>
        </authorList>
    </citation>
    <scope>NUCLEOTIDE SEQUENCE [LARGE SCALE GENOMIC DNA]</scope>
    <source>
        <strain evidence="6">cv. Xinhai21</strain>
        <tissue evidence="5">Leaf</tissue>
    </source>
</reference>
<dbReference type="PROSITE" id="PS50033">
    <property type="entry name" value="UBX"/>
    <property type="match status" value="1"/>
</dbReference>
<dbReference type="SUPFAM" id="SSF102848">
    <property type="entry name" value="NSFL1 (p97 ATPase) cofactor p47, SEP domain"/>
    <property type="match status" value="2"/>
</dbReference>
<dbReference type="FunFam" id="1.10.8.10:FF:000020">
    <property type="entry name" value="NSFL1 (p97) cofactor (p47)"/>
    <property type="match status" value="1"/>
</dbReference>
<dbReference type="GO" id="GO:0043161">
    <property type="term" value="P:proteasome-mediated ubiquitin-dependent protein catabolic process"/>
    <property type="evidence" value="ECO:0007669"/>
    <property type="project" value="TreeGrafter"/>
</dbReference>
<gene>
    <name evidence="5" type="ORF">GOBAR_AA32078</name>
</gene>
<proteinExistence type="predicted"/>
<dbReference type="GO" id="GO:0005829">
    <property type="term" value="C:cytosol"/>
    <property type="evidence" value="ECO:0007669"/>
    <property type="project" value="TreeGrafter"/>
</dbReference>
<feature type="region of interest" description="Disordered" evidence="2">
    <location>
        <begin position="62"/>
        <end position="173"/>
    </location>
</feature>
<feature type="domain" description="UBX" evidence="3">
    <location>
        <begin position="433"/>
        <end position="510"/>
    </location>
</feature>
<dbReference type="GO" id="GO:0061025">
    <property type="term" value="P:membrane fusion"/>
    <property type="evidence" value="ECO:0007669"/>
    <property type="project" value="TreeGrafter"/>
</dbReference>
<dbReference type="OrthoDB" id="843895at2759"/>
<dbReference type="AlphaFoldDB" id="A0A2P5WBZ3"/>